<keyword evidence="1" id="KW-0328">Glycosyltransferase</keyword>
<evidence type="ECO:0000313" key="7">
    <source>
        <dbReference type="Proteomes" id="UP000287470"/>
    </source>
</evidence>
<dbReference type="GO" id="GO:0016757">
    <property type="term" value="F:glycosyltransferase activity"/>
    <property type="evidence" value="ECO:0007669"/>
    <property type="project" value="UniProtKB-KW"/>
</dbReference>
<evidence type="ECO:0000259" key="5">
    <source>
        <dbReference type="Pfam" id="PF13439"/>
    </source>
</evidence>
<dbReference type="InterPro" id="IPR028098">
    <property type="entry name" value="Glyco_trans_4-like_N"/>
</dbReference>
<dbReference type="Pfam" id="PF13439">
    <property type="entry name" value="Glyco_transf_4"/>
    <property type="match status" value="1"/>
</dbReference>
<gene>
    <name evidence="6" type="ORF">D2E24_0979</name>
</gene>
<organism evidence="6 7">
    <name type="scientific">Bifidobacterium samirii</name>
    <dbReference type="NCBI Taxonomy" id="2306974"/>
    <lineage>
        <taxon>Bacteria</taxon>
        <taxon>Bacillati</taxon>
        <taxon>Actinomycetota</taxon>
        <taxon>Actinomycetes</taxon>
        <taxon>Bifidobacteriales</taxon>
        <taxon>Bifidobacteriaceae</taxon>
        <taxon>Bifidobacterium</taxon>
    </lineage>
</organism>
<dbReference type="OrthoDB" id="9806887at2"/>
<reference evidence="6 7" key="1">
    <citation type="submission" date="2018-09" db="EMBL/GenBank/DDBJ databases">
        <title>Characterization of the phylogenetic diversity of five novel species belonging to the genus Bifidobacterium.</title>
        <authorList>
            <person name="Lugli G.A."/>
            <person name="Duranti S."/>
            <person name="Milani C."/>
        </authorList>
    </citation>
    <scope>NUCLEOTIDE SEQUENCE [LARGE SCALE GENOMIC DNA]</scope>
    <source>
        <strain evidence="6 7">2033B</strain>
    </source>
</reference>
<dbReference type="EMBL" id="QXGK01000008">
    <property type="protein sequence ID" value="RSX56689.1"/>
    <property type="molecule type" value="Genomic_DNA"/>
</dbReference>
<keyword evidence="2" id="KW-0808">Transferase</keyword>
<evidence type="ECO:0000256" key="2">
    <source>
        <dbReference type="ARBA" id="ARBA00022679"/>
    </source>
</evidence>
<evidence type="ECO:0000256" key="3">
    <source>
        <dbReference type="SAM" id="MobiDB-lite"/>
    </source>
</evidence>
<feature type="domain" description="Glycosyl transferase family 1" evidence="4">
    <location>
        <begin position="239"/>
        <end position="385"/>
    </location>
</feature>
<comment type="caution">
    <text evidence="6">The sequence shown here is derived from an EMBL/GenBank/DDBJ whole genome shotgun (WGS) entry which is preliminary data.</text>
</comment>
<name>A0A430FU56_9BIFI</name>
<accession>A0A430FU56</accession>
<protein>
    <submittedName>
        <fullName evidence="6">Capsular polysaccharide biosynthesis protein</fullName>
    </submittedName>
</protein>
<evidence type="ECO:0000259" key="4">
    <source>
        <dbReference type="Pfam" id="PF00534"/>
    </source>
</evidence>
<dbReference type="RefSeq" id="WP_125968240.1">
    <property type="nucleotide sequence ID" value="NZ_QXGK01000008.1"/>
</dbReference>
<sequence>MDGTAYDGPRRRESDGETGRLRIAVCAYLWNWGGSDIASIRIARLLQAQGHDVTLLVPDSGSLVEAMIPEGLETFRFGADNRFARLCGAFRLTAADRTPLLRVARKILHLCSGRRRYLPYDYAVRHLTGLPEREFDVVLDTEGYGHVNTALCARLACARRATWVHSVELDWMKGAYPYLRDFDRIYCVSETVRRGFDARYPELSDRTQVLYNPVDEAEIRDLALRPPTLYDPAGDGLLRIITVSRLSWEKNLGAVIDIATRLRARGLRFRWDILGDGEERETLRRRIAQEGLDDVCMLRGTTPNPFPYVRAADLYVQTSIREGYGLGVQEARILGVPCVVSDIAAFREQIRDGETGYLCADVDAFVERMAELAAHPERRRAMSERLGREPAVDDASQRRLLSFVNGEEHDER</sequence>
<dbReference type="PANTHER" id="PTHR12526">
    <property type="entry name" value="GLYCOSYLTRANSFERASE"/>
    <property type="match status" value="1"/>
</dbReference>
<dbReference type="CDD" id="cd03811">
    <property type="entry name" value="GT4_GT28_WabH-like"/>
    <property type="match status" value="1"/>
</dbReference>
<keyword evidence="7" id="KW-1185">Reference proteome</keyword>
<dbReference type="InterPro" id="IPR001296">
    <property type="entry name" value="Glyco_trans_1"/>
</dbReference>
<feature type="domain" description="Glycosyltransferase subfamily 4-like N-terminal" evidence="5">
    <location>
        <begin position="33"/>
        <end position="217"/>
    </location>
</feature>
<feature type="region of interest" description="Disordered" evidence="3">
    <location>
        <begin position="377"/>
        <end position="412"/>
    </location>
</feature>
<dbReference type="SUPFAM" id="SSF53756">
    <property type="entry name" value="UDP-Glycosyltransferase/glycogen phosphorylase"/>
    <property type="match status" value="1"/>
</dbReference>
<dbReference type="Proteomes" id="UP000287470">
    <property type="component" value="Unassembled WGS sequence"/>
</dbReference>
<evidence type="ECO:0000256" key="1">
    <source>
        <dbReference type="ARBA" id="ARBA00022676"/>
    </source>
</evidence>
<proteinExistence type="predicted"/>
<feature type="compositionally biased region" description="Basic and acidic residues" evidence="3">
    <location>
        <begin position="377"/>
        <end position="397"/>
    </location>
</feature>
<dbReference type="Gene3D" id="3.40.50.2000">
    <property type="entry name" value="Glycogen Phosphorylase B"/>
    <property type="match status" value="2"/>
</dbReference>
<dbReference type="Pfam" id="PF00534">
    <property type="entry name" value="Glycos_transf_1"/>
    <property type="match status" value="1"/>
</dbReference>
<dbReference type="PANTHER" id="PTHR12526:SF630">
    <property type="entry name" value="GLYCOSYLTRANSFERASE"/>
    <property type="match status" value="1"/>
</dbReference>
<dbReference type="AlphaFoldDB" id="A0A430FU56"/>
<evidence type="ECO:0000313" key="6">
    <source>
        <dbReference type="EMBL" id="RSX56689.1"/>
    </source>
</evidence>